<dbReference type="Gene3D" id="1.10.150.490">
    <property type="entry name" value="Retroviral GAG p10 protein"/>
    <property type="match status" value="1"/>
</dbReference>
<dbReference type="InterPro" id="IPR008919">
    <property type="entry name" value="Retrov_capsid_N"/>
</dbReference>
<dbReference type="STRING" id="13616.ENSMODP00000059378"/>
<dbReference type="Pfam" id="PF00098">
    <property type="entry name" value="zf-CCHC"/>
    <property type="match status" value="1"/>
</dbReference>
<evidence type="ECO:0000256" key="3">
    <source>
        <dbReference type="ARBA" id="ARBA00022833"/>
    </source>
</evidence>
<name>A0A5F8HJX2_MONDO</name>
<dbReference type="PANTHER" id="PTHR40389">
    <property type="entry name" value="ENDOGENOUS RETROVIRUS GROUP K MEMBER 24 GAG POLYPROTEIN-RELATED"/>
    <property type="match status" value="1"/>
</dbReference>
<dbReference type="InterPro" id="IPR008916">
    <property type="entry name" value="Retrov_capsid_C"/>
</dbReference>
<evidence type="ECO:0000256" key="2">
    <source>
        <dbReference type="ARBA" id="ARBA00022771"/>
    </source>
</evidence>
<dbReference type="SMART" id="SM00343">
    <property type="entry name" value="ZnF_C2HC"/>
    <property type="match status" value="2"/>
</dbReference>
<dbReference type="SUPFAM" id="SSF47836">
    <property type="entry name" value="Retroviral matrix proteins"/>
    <property type="match status" value="1"/>
</dbReference>
<keyword evidence="2 4" id="KW-0863">Zinc-finger</keyword>
<dbReference type="InParanoid" id="A0A5F8HJX2"/>
<dbReference type="SUPFAM" id="SSF57756">
    <property type="entry name" value="Retrovirus zinc finger-like domains"/>
    <property type="match status" value="1"/>
</dbReference>
<dbReference type="GeneTree" id="ENSGT00940000162994"/>
<protein>
    <recommendedName>
        <fullName evidence="6">CCHC-type domain-containing protein</fullName>
    </recommendedName>
</protein>
<dbReference type="InterPro" id="IPR010999">
    <property type="entry name" value="Retrovr_matrix"/>
</dbReference>
<dbReference type="GO" id="GO:0003676">
    <property type="term" value="F:nucleic acid binding"/>
    <property type="evidence" value="ECO:0007669"/>
    <property type="project" value="InterPro"/>
</dbReference>
<dbReference type="SUPFAM" id="SSF47353">
    <property type="entry name" value="Retrovirus capsid dimerization domain-like"/>
    <property type="match status" value="1"/>
</dbReference>
<keyword evidence="8" id="KW-1185">Reference proteome</keyword>
<proteinExistence type="predicted"/>
<evidence type="ECO:0000313" key="8">
    <source>
        <dbReference type="Proteomes" id="UP000002280"/>
    </source>
</evidence>
<dbReference type="GO" id="GO:0008270">
    <property type="term" value="F:zinc ion binding"/>
    <property type="evidence" value="ECO:0007669"/>
    <property type="project" value="UniProtKB-KW"/>
</dbReference>
<dbReference type="InterPro" id="IPR001878">
    <property type="entry name" value="Znf_CCHC"/>
</dbReference>
<reference evidence="7" key="1">
    <citation type="journal article" date="2007" name="Nature">
        <title>Genome of the marsupial Monodelphis domestica reveals innovation in non-coding sequences.</title>
        <authorList>
            <person name="Mikkelsen T.S."/>
            <person name="Wakefield M.J."/>
            <person name="Aken B."/>
            <person name="Amemiya C.T."/>
            <person name="Chang J.L."/>
            <person name="Duke S."/>
            <person name="Garber M."/>
            <person name="Gentles A.J."/>
            <person name="Goodstadt L."/>
            <person name="Heger A."/>
            <person name="Jurka J."/>
            <person name="Kamal M."/>
            <person name="Mauceli E."/>
            <person name="Searle S.M."/>
            <person name="Sharpe T."/>
            <person name="Baker M.L."/>
            <person name="Batzer M.A."/>
            <person name="Benos P.V."/>
            <person name="Belov K."/>
            <person name="Clamp M."/>
            <person name="Cook A."/>
            <person name="Cuff J."/>
            <person name="Das R."/>
            <person name="Davidow L."/>
            <person name="Deakin J.E."/>
            <person name="Fazzari M.J."/>
            <person name="Glass J.L."/>
            <person name="Grabherr M."/>
            <person name="Greally J.M."/>
            <person name="Gu W."/>
            <person name="Hore T.A."/>
            <person name="Huttley G.A."/>
            <person name="Kleber M."/>
            <person name="Jirtle R.L."/>
            <person name="Koina E."/>
            <person name="Lee J.T."/>
            <person name="Mahony S."/>
            <person name="Marra M.A."/>
            <person name="Miller R.D."/>
            <person name="Nicholls R.D."/>
            <person name="Oda M."/>
            <person name="Papenfuss A.T."/>
            <person name="Parra Z.E."/>
            <person name="Pollock D.D."/>
            <person name="Ray D.A."/>
            <person name="Schein J.E."/>
            <person name="Speed T.P."/>
            <person name="Thompson K."/>
            <person name="VandeBerg J.L."/>
            <person name="Wade C.M."/>
            <person name="Walker J.A."/>
            <person name="Waters P.D."/>
            <person name="Webber C."/>
            <person name="Weidman J.R."/>
            <person name="Xie X."/>
            <person name="Zody M.C."/>
            <person name="Baldwin J."/>
            <person name="Abdouelleil A."/>
            <person name="Abdulkadir J."/>
            <person name="Abebe A."/>
            <person name="Abera B."/>
            <person name="Abreu J."/>
            <person name="Acer S.C."/>
            <person name="Aftuck L."/>
            <person name="Alexander A."/>
            <person name="An P."/>
            <person name="Anderson E."/>
            <person name="Anderson S."/>
            <person name="Arachi H."/>
            <person name="Azer M."/>
            <person name="Bachantsang P."/>
            <person name="Barry A."/>
            <person name="Bayul T."/>
            <person name="Berlin A."/>
            <person name="Bessette D."/>
            <person name="Bloom T."/>
            <person name="Bloom T."/>
            <person name="Boguslavskiy L."/>
            <person name="Bonnet C."/>
            <person name="Boukhgalter B."/>
            <person name="Bourzgui I."/>
            <person name="Brown A."/>
            <person name="Cahill P."/>
            <person name="Channer S."/>
            <person name="Cheshatsang Y."/>
            <person name="Chuda L."/>
            <person name="Citroen M."/>
            <person name="Collymore A."/>
            <person name="Cooke P."/>
            <person name="Costello M."/>
            <person name="D'Aco K."/>
            <person name="Daza R."/>
            <person name="De Haan G."/>
            <person name="DeGray S."/>
            <person name="DeMaso C."/>
            <person name="Dhargay N."/>
            <person name="Dooley K."/>
            <person name="Dooley E."/>
            <person name="Doricent M."/>
            <person name="Dorje P."/>
            <person name="Dorjee K."/>
            <person name="Dupes A."/>
            <person name="Elong R."/>
            <person name="Falk J."/>
            <person name="Farina A."/>
            <person name="Faro S."/>
            <person name="Ferguson D."/>
            <person name="Fisher S."/>
            <person name="Foley C.D."/>
            <person name="Franke A."/>
            <person name="Friedrich D."/>
            <person name="Gadbois L."/>
            <person name="Gearin G."/>
            <person name="Gearin C.R."/>
            <person name="Giannoukos G."/>
            <person name="Goode T."/>
            <person name="Graham J."/>
            <person name="Grandbois E."/>
            <person name="Grewal S."/>
            <person name="Gyaltsen K."/>
            <person name="Hafez N."/>
            <person name="Hagos B."/>
            <person name="Hall J."/>
            <person name="Henson C."/>
            <person name="Hollinger A."/>
            <person name="Honan T."/>
            <person name="Huard M.D."/>
            <person name="Hughes L."/>
            <person name="Hurhula B."/>
            <person name="Husby M.E."/>
            <person name="Kamat A."/>
            <person name="Kanga B."/>
            <person name="Kashin S."/>
            <person name="Khazanovich D."/>
            <person name="Kisner P."/>
            <person name="Lance K."/>
            <person name="Lara M."/>
            <person name="Lee W."/>
            <person name="Lennon N."/>
            <person name="Letendre F."/>
            <person name="LeVine R."/>
            <person name="Lipovsky A."/>
            <person name="Liu X."/>
            <person name="Liu J."/>
            <person name="Liu S."/>
            <person name="Lokyitsang T."/>
            <person name="Lokyitsang Y."/>
            <person name="Lubonja R."/>
            <person name="Lui A."/>
            <person name="MacDonald P."/>
            <person name="Magnisalis V."/>
            <person name="Maru K."/>
            <person name="Matthews C."/>
            <person name="McCusker W."/>
            <person name="McDonough S."/>
            <person name="Mehta T."/>
            <person name="Meldrim J."/>
            <person name="Meneus L."/>
            <person name="Mihai O."/>
            <person name="Mihalev A."/>
            <person name="Mihova T."/>
            <person name="Mittelman R."/>
            <person name="Mlenga V."/>
            <person name="Montmayeur A."/>
            <person name="Mulrain L."/>
            <person name="Navidi A."/>
            <person name="Naylor J."/>
            <person name="Negash T."/>
            <person name="Nguyen T."/>
            <person name="Nguyen N."/>
            <person name="Nicol R."/>
            <person name="Norbu C."/>
            <person name="Norbu N."/>
            <person name="Novod N."/>
            <person name="O'Neill B."/>
            <person name="Osman S."/>
            <person name="Markiewicz E."/>
            <person name="Oyono O.L."/>
            <person name="Patti C."/>
            <person name="Phunkhang P."/>
            <person name="Pierre F."/>
            <person name="Priest M."/>
            <person name="Raghuraman S."/>
            <person name="Rege F."/>
            <person name="Reyes R."/>
            <person name="Rise C."/>
            <person name="Rogov P."/>
            <person name="Ross K."/>
            <person name="Ryan E."/>
            <person name="Settipalli S."/>
            <person name="Shea T."/>
            <person name="Sherpa N."/>
            <person name="Shi L."/>
            <person name="Shih D."/>
            <person name="Sparrow T."/>
            <person name="Spaulding J."/>
            <person name="Stalker J."/>
            <person name="Stange-Thomann N."/>
            <person name="Stavropoulos S."/>
            <person name="Stone C."/>
            <person name="Strader C."/>
            <person name="Tesfaye S."/>
            <person name="Thomson T."/>
            <person name="Thoulutsang Y."/>
            <person name="Thoulutsang D."/>
            <person name="Topham K."/>
            <person name="Topping I."/>
            <person name="Tsamla T."/>
            <person name="Vassiliev H."/>
            <person name="Vo A."/>
            <person name="Wangchuk T."/>
            <person name="Wangdi T."/>
            <person name="Weiand M."/>
            <person name="Wilkinson J."/>
            <person name="Wilson A."/>
            <person name="Yadav S."/>
            <person name="Young G."/>
            <person name="Yu Q."/>
            <person name="Zembek L."/>
            <person name="Zhong D."/>
            <person name="Zimmer A."/>
            <person name="Zwirko Z."/>
            <person name="Jaffe D.B."/>
            <person name="Alvarez P."/>
            <person name="Brockman W."/>
            <person name="Butler J."/>
            <person name="Chin C."/>
            <person name="Gnerre S."/>
            <person name="MacCallum I."/>
            <person name="Graves J.A."/>
            <person name="Ponting C.P."/>
            <person name="Breen M."/>
            <person name="Samollow P.B."/>
            <person name="Lander E.S."/>
            <person name="Lindblad-Toh K."/>
        </authorList>
    </citation>
    <scope>NUCLEOTIDE SEQUENCE [LARGE SCALE GENOMIC DNA]</scope>
</reference>
<dbReference type="PANTHER" id="PTHR40389:SF3">
    <property type="entry name" value="IGE-BINDING PROTEIN"/>
    <property type="match status" value="1"/>
</dbReference>
<keyword evidence="3" id="KW-0862">Zinc</keyword>
<dbReference type="Gene3D" id="1.10.1200.30">
    <property type="match status" value="1"/>
</dbReference>
<dbReference type="InterPro" id="IPR036875">
    <property type="entry name" value="Znf_CCHC_sf"/>
</dbReference>
<evidence type="ECO:0000256" key="5">
    <source>
        <dbReference type="SAM" id="MobiDB-lite"/>
    </source>
</evidence>
<dbReference type="InterPro" id="IPR003322">
    <property type="entry name" value="B_retro_matrix"/>
</dbReference>
<feature type="compositionally biased region" description="Basic residues" evidence="5">
    <location>
        <begin position="262"/>
        <end position="271"/>
    </location>
</feature>
<dbReference type="Bgee" id="ENSMODG00000044041">
    <property type="expression patterns" value="Expressed in forelimb bud and 3 other cell types or tissues"/>
</dbReference>
<reference evidence="7" key="3">
    <citation type="submission" date="2025-09" db="UniProtKB">
        <authorList>
            <consortium name="Ensembl"/>
        </authorList>
    </citation>
    <scope>IDENTIFICATION</scope>
</reference>
<dbReference type="GO" id="GO:0016032">
    <property type="term" value="P:viral process"/>
    <property type="evidence" value="ECO:0007669"/>
    <property type="project" value="InterPro"/>
</dbReference>
<evidence type="ECO:0000256" key="1">
    <source>
        <dbReference type="ARBA" id="ARBA00022723"/>
    </source>
</evidence>
<sequence>MGKTLSKEALFIKELKERIKERNVEVKKRDLLRFFSFIEQRCPWLILHGPGIHPLTWEKVGRDLNDFARSGQPIPEDFFTFYGLIRDILKEADSSTQVSHLLSLAEDAIEESKKQTEETPELDNMDKKNKTPSLLDEPINTPSHLPKPLPPSRRPALYPVLYDTNTPETLNPAYQTELDEAAAGYCPPDFLENKPPPYNPLYPSPILPTLPNTNDLKTATAHLTKQITDLKQFIDLQHEIGHLTSQLHDLQVATMKPISHPKTSKAKHTKPKTLLAFPAVTRRRAATGTSPEGIEERFLQPPPEEMPQPHQISPPASSDSEREGGDEEADNTDTAQHHEADTSGAARPLAPVLKKLKFKQIKDLHSAVKNYGLNAPFTLSILEGLGGEGHLLPSEWTKVIQSVLSRGQFLTWKAEFQERVENQAKLNLTNPQTATWTADKLIGRGRYAPDTVQLRLPPGLLMQTAHAALAAWRAVPASGAITAPISKILQGPNEPYAQFVARLLETTERVLGQDGADNPVVRHLAIENANPACKAALRGKSRELDLNGMIRLCNDIDSYDHRINKSISLAIGAAIQATQQNASRNCFKCGMPGHFARECPSNQATSISPFRPSNVPSRPPPSVCPKCRKGRHWARDCRS</sequence>
<evidence type="ECO:0000259" key="6">
    <source>
        <dbReference type="PROSITE" id="PS50158"/>
    </source>
</evidence>
<dbReference type="PROSITE" id="PS50158">
    <property type="entry name" value="ZF_CCHC"/>
    <property type="match status" value="1"/>
</dbReference>
<dbReference type="GO" id="GO:0005198">
    <property type="term" value="F:structural molecule activity"/>
    <property type="evidence" value="ECO:0007669"/>
    <property type="project" value="InterPro"/>
</dbReference>
<dbReference type="AlphaFoldDB" id="A0A5F8HJX2"/>
<reference evidence="7" key="2">
    <citation type="submission" date="2025-08" db="UniProtKB">
        <authorList>
            <consortium name="Ensembl"/>
        </authorList>
    </citation>
    <scope>IDENTIFICATION</scope>
</reference>
<feature type="region of interest" description="Disordered" evidence="5">
    <location>
        <begin position="258"/>
        <end position="348"/>
    </location>
</feature>
<evidence type="ECO:0000256" key="4">
    <source>
        <dbReference type="PROSITE-ProRule" id="PRU00047"/>
    </source>
</evidence>
<dbReference type="InterPro" id="IPR045345">
    <property type="entry name" value="Gag_p24_C"/>
</dbReference>
<organism evidence="7 8">
    <name type="scientific">Monodelphis domestica</name>
    <name type="common">Gray short-tailed opossum</name>
    <dbReference type="NCBI Taxonomy" id="13616"/>
    <lineage>
        <taxon>Eukaryota</taxon>
        <taxon>Metazoa</taxon>
        <taxon>Chordata</taxon>
        <taxon>Craniata</taxon>
        <taxon>Vertebrata</taxon>
        <taxon>Euteleostomi</taxon>
        <taxon>Mammalia</taxon>
        <taxon>Metatheria</taxon>
        <taxon>Didelphimorphia</taxon>
        <taxon>Didelphidae</taxon>
        <taxon>Monodelphis</taxon>
    </lineage>
</organism>
<dbReference type="InterPro" id="IPR050195">
    <property type="entry name" value="Primate_lentivir_Gag_pol-like"/>
</dbReference>
<keyword evidence="1" id="KW-0479">Metal-binding</keyword>
<dbReference type="InterPro" id="IPR038124">
    <property type="entry name" value="B_retro_matrix_sf"/>
</dbReference>
<dbReference type="Pfam" id="PF19317">
    <property type="entry name" value="Gag_p24_C"/>
    <property type="match status" value="1"/>
</dbReference>
<evidence type="ECO:0000313" key="7">
    <source>
        <dbReference type="Ensembl" id="ENSMODP00000059378.1"/>
    </source>
</evidence>
<dbReference type="Gene3D" id="1.10.375.10">
    <property type="entry name" value="Human Immunodeficiency Virus Type 1 Capsid Protein"/>
    <property type="match status" value="1"/>
</dbReference>
<dbReference type="Ensembl" id="ENSMODT00000058179.1">
    <property type="protein sequence ID" value="ENSMODP00000059378.1"/>
    <property type="gene ID" value="ENSMODG00000044041.1"/>
</dbReference>
<dbReference type="Pfam" id="PF02337">
    <property type="entry name" value="Gag_p10"/>
    <property type="match status" value="1"/>
</dbReference>
<dbReference type="OMA" id="FTHITEP"/>
<dbReference type="Proteomes" id="UP000002280">
    <property type="component" value="Unplaced"/>
</dbReference>
<dbReference type="Gene3D" id="4.10.60.10">
    <property type="entry name" value="Zinc finger, CCHC-type"/>
    <property type="match status" value="1"/>
</dbReference>
<dbReference type="Pfam" id="PF00607">
    <property type="entry name" value="Gag_p24"/>
    <property type="match status" value="1"/>
</dbReference>
<accession>A0A5F8HJX2</accession>
<feature type="domain" description="CCHC-type" evidence="6">
    <location>
        <begin position="586"/>
        <end position="601"/>
    </location>
</feature>
<dbReference type="SUPFAM" id="SSF47943">
    <property type="entry name" value="Retrovirus capsid protein, N-terminal core domain"/>
    <property type="match status" value="1"/>
</dbReference>
<feature type="region of interest" description="Disordered" evidence="5">
    <location>
        <begin position="110"/>
        <end position="154"/>
    </location>
</feature>